<keyword evidence="2" id="KW-0472">Membrane</keyword>
<comment type="caution">
    <text evidence="3">The sequence shown here is derived from an EMBL/GenBank/DDBJ whole genome shotgun (WGS) entry which is preliminary data.</text>
</comment>
<name>A0A8X6PZ62_NEPPI</name>
<reference evidence="3" key="1">
    <citation type="submission" date="2020-08" db="EMBL/GenBank/DDBJ databases">
        <title>Multicomponent nature underlies the extraordinary mechanical properties of spider dragline silk.</title>
        <authorList>
            <person name="Kono N."/>
            <person name="Nakamura H."/>
            <person name="Mori M."/>
            <person name="Yoshida Y."/>
            <person name="Ohtoshi R."/>
            <person name="Malay A.D."/>
            <person name="Moran D.A.P."/>
            <person name="Tomita M."/>
            <person name="Numata K."/>
            <person name="Arakawa K."/>
        </authorList>
    </citation>
    <scope>NUCLEOTIDE SEQUENCE</scope>
</reference>
<evidence type="ECO:0000256" key="1">
    <source>
        <dbReference type="SAM" id="MobiDB-lite"/>
    </source>
</evidence>
<feature type="region of interest" description="Disordered" evidence="1">
    <location>
        <begin position="92"/>
        <end position="113"/>
    </location>
</feature>
<keyword evidence="2" id="KW-1133">Transmembrane helix</keyword>
<dbReference type="EMBL" id="BMAW01120829">
    <property type="protein sequence ID" value="GFT91086.1"/>
    <property type="molecule type" value="Genomic_DNA"/>
</dbReference>
<feature type="transmembrane region" description="Helical" evidence="2">
    <location>
        <begin position="59"/>
        <end position="81"/>
    </location>
</feature>
<keyword evidence="2" id="KW-0812">Transmembrane</keyword>
<organism evidence="3 4">
    <name type="scientific">Nephila pilipes</name>
    <name type="common">Giant wood spider</name>
    <name type="synonym">Nephila maculata</name>
    <dbReference type="NCBI Taxonomy" id="299642"/>
    <lineage>
        <taxon>Eukaryota</taxon>
        <taxon>Metazoa</taxon>
        <taxon>Ecdysozoa</taxon>
        <taxon>Arthropoda</taxon>
        <taxon>Chelicerata</taxon>
        <taxon>Arachnida</taxon>
        <taxon>Araneae</taxon>
        <taxon>Araneomorphae</taxon>
        <taxon>Entelegynae</taxon>
        <taxon>Araneoidea</taxon>
        <taxon>Nephilidae</taxon>
        <taxon>Nephila</taxon>
    </lineage>
</organism>
<evidence type="ECO:0000256" key="2">
    <source>
        <dbReference type="SAM" id="Phobius"/>
    </source>
</evidence>
<protein>
    <submittedName>
        <fullName evidence="3">Uncharacterized protein</fullName>
    </submittedName>
</protein>
<evidence type="ECO:0000313" key="4">
    <source>
        <dbReference type="Proteomes" id="UP000887013"/>
    </source>
</evidence>
<feature type="transmembrane region" description="Helical" evidence="2">
    <location>
        <begin position="28"/>
        <end position="52"/>
    </location>
</feature>
<accession>A0A8X6PZ62</accession>
<proteinExistence type="predicted"/>
<dbReference type="Proteomes" id="UP000887013">
    <property type="component" value="Unassembled WGS sequence"/>
</dbReference>
<keyword evidence="4" id="KW-1185">Reference proteome</keyword>
<sequence length="113" mass="12568">MDTILHPRIWIYNAPQRLFNKDSTQLKIVAETTLLFLCLIFLVMSLICLWLPKTDTDKIMCLTFGVLSAVCGVAFVSLRYMPCFSNVCTLPDEEAQPNPSTSVGYSVAADSPC</sequence>
<dbReference type="AlphaFoldDB" id="A0A8X6PZ62"/>
<evidence type="ECO:0000313" key="3">
    <source>
        <dbReference type="EMBL" id="GFT91086.1"/>
    </source>
</evidence>
<gene>
    <name evidence="3" type="ORF">NPIL_139981</name>
</gene>